<dbReference type="OrthoDB" id="9787026at2"/>
<comment type="subcellular location">
    <subcellularLocation>
        <location evidence="1">Cell membrane</location>
        <topology evidence="1">Multi-pass membrane protein</topology>
    </subcellularLocation>
</comment>
<dbReference type="GO" id="GO:0046943">
    <property type="term" value="F:carboxylic acid transmembrane transporter activity"/>
    <property type="evidence" value="ECO:0007669"/>
    <property type="project" value="TreeGrafter"/>
</dbReference>
<feature type="transmembrane region" description="Helical" evidence="5">
    <location>
        <begin position="304"/>
        <end position="323"/>
    </location>
</feature>
<keyword evidence="3 5" id="KW-1133">Transmembrane helix</keyword>
<feature type="transmembrane region" description="Helical" evidence="5">
    <location>
        <begin position="163"/>
        <end position="182"/>
    </location>
</feature>
<dbReference type="AlphaFoldDB" id="A0A0D0HVF2"/>
<gene>
    <name evidence="7" type="ORF">SD72_14840</name>
</gene>
<feature type="transmembrane region" description="Helical" evidence="5">
    <location>
        <begin position="329"/>
        <end position="349"/>
    </location>
</feature>
<dbReference type="InterPro" id="IPR020846">
    <property type="entry name" value="MFS_dom"/>
</dbReference>
<feature type="domain" description="Major facilitator superfamily (MFS) profile" evidence="6">
    <location>
        <begin position="10"/>
        <end position="416"/>
    </location>
</feature>
<evidence type="ECO:0000256" key="2">
    <source>
        <dbReference type="ARBA" id="ARBA00022692"/>
    </source>
</evidence>
<evidence type="ECO:0000313" key="7">
    <source>
        <dbReference type="EMBL" id="KIP51531.1"/>
    </source>
</evidence>
<sequence length="421" mass="45479">MSFTPAHIRIAIAMFVVFVIESWEQLALVYVAGDVSNHFGLDETKLGLVLSAVAIGMIPGALIWGPIADRVGRRPVTIGSFIAYGVIAAAVPLAPNFETLVGLRVLSGFALAGAYTVVFPYFLELMPSKQRGRAAVLLSIGWPIGTLVAIGVTTLFAEAGWQVVAFAAAVACLWVIVVAFWVPESPYFLVSRGKHERAAQVLRKLGVDVAQGATFVREADAERAGNPLELLRKDMRRRTVLMLIVNFAFNWGYWGLQVWLPTLLQERGLSLADSLGFVAISAVIMIPGYLAAAWCTKRLGRKRTFVLFLVGAILGGVLFAVSWDLPSLYAANFILSFFILGGWGVWNTWNGEFYPTRVRAAGYSWATAAQLISNALAPVVVGALLAASVSFTMTVLFILVFLVVAVLAAVTLPETEGKPLE</sequence>
<dbReference type="PROSITE" id="PS50850">
    <property type="entry name" value="MFS"/>
    <property type="match status" value="1"/>
</dbReference>
<dbReference type="SUPFAM" id="SSF103473">
    <property type="entry name" value="MFS general substrate transporter"/>
    <property type="match status" value="1"/>
</dbReference>
<protein>
    <submittedName>
        <fullName evidence="7">MFS transporter</fullName>
    </submittedName>
</protein>
<proteinExistence type="predicted"/>
<feature type="transmembrane region" description="Helical" evidence="5">
    <location>
        <begin position="361"/>
        <end position="385"/>
    </location>
</feature>
<feature type="transmembrane region" description="Helical" evidence="5">
    <location>
        <begin position="240"/>
        <end position="260"/>
    </location>
</feature>
<dbReference type="InterPro" id="IPR036259">
    <property type="entry name" value="MFS_trans_sf"/>
</dbReference>
<keyword evidence="2 5" id="KW-0812">Transmembrane</keyword>
<evidence type="ECO:0000256" key="3">
    <source>
        <dbReference type="ARBA" id="ARBA00022989"/>
    </source>
</evidence>
<reference evidence="7 8" key="1">
    <citation type="submission" date="2015-01" db="EMBL/GenBank/DDBJ databases">
        <title>Draft genome sequence of Leucobacter komagatae strain VKM ST2845.</title>
        <authorList>
            <person name="Karlyshev A.V."/>
            <person name="Kudryashova E.B."/>
        </authorList>
    </citation>
    <scope>NUCLEOTIDE SEQUENCE [LARGE SCALE GENOMIC DNA]</scope>
    <source>
        <strain evidence="7 8">VKM ST2845</strain>
    </source>
</reference>
<comment type="caution">
    <text evidence="7">The sequence shown here is derived from an EMBL/GenBank/DDBJ whole genome shotgun (WGS) entry which is preliminary data.</text>
</comment>
<feature type="transmembrane region" description="Helical" evidence="5">
    <location>
        <begin position="272"/>
        <end position="292"/>
    </location>
</feature>
<organism evidence="7 8">
    <name type="scientific">Leucobacter komagatae</name>
    <dbReference type="NCBI Taxonomy" id="55969"/>
    <lineage>
        <taxon>Bacteria</taxon>
        <taxon>Bacillati</taxon>
        <taxon>Actinomycetota</taxon>
        <taxon>Actinomycetes</taxon>
        <taxon>Micrococcales</taxon>
        <taxon>Microbacteriaceae</taxon>
        <taxon>Leucobacter</taxon>
    </lineage>
</organism>
<evidence type="ECO:0000256" key="4">
    <source>
        <dbReference type="ARBA" id="ARBA00023136"/>
    </source>
</evidence>
<feature type="transmembrane region" description="Helical" evidence="5">
    <location>
        <begin position="76"/>
        <end position="95"/>
    </location>
</feature>
<dbReference type="EMBL" id="JXSQ01000032">
    <property type="protein sequence ID" value="KIP51531.1"/>
    <property type="molecule type" value="Genomic_DNA"/>
</dbReference>
<dbReference type="Proteomes" id="UP000032120">
    <property type="component" value="Unassembled WGS sequence"/>
</dbReference>
<feature type="transmembrane region" description="Helical" evidence="5">
    <location>
        <begin position="391"/>
        <end position="412"/>
    </location>
</feature>
<accession>A0A0D0HVF2</accession>
<dbReference type="CDD" id="cd17316">
    <property type="entry name" value="MFS_SV2_like"/>
    <property type="match status" value="1"/>
</dbReference>
<dbReference type="PANTHER" id="PTHR23508">
    <property type="entry name" value="CARBOXYLIC ACID TRANSPORTER PROTEIN HOMOLOG"/>
    <property type="match status" value="1"/>
</dbReference>
<feature type="transmembrane region" description="Helical" evidence="5">
    <location>
        <begin position="101"/>
        <end position="123"/>
    </location>
</feature>
<dbReference type="Pfam" id="PF07690">
    <property type="entry name" value="MFS_1"/>
    <property type="match status" value="1"/>
</dbReference>
<feature type="transmembrane region" description="Helical" evidence="5">
    <location>
        <begin position="12"/>
        <end position="33"/>
    </location>
</feature>
<keyword evidence="8" id="KW-1185">Reference proteome</keyword>
<evidence type="ECO:0000259" key="6">
    <source>
        <dbReference type="PROSITE" id="PS50850"/>
    </source>
</evidence>
<dbReference type="InterPro" id="IPR011701">
    <property type="entry name" value="MFS"/>
</dbReference>
<keyword evidence="4 5" id="KW-0472">Membrane</keyword>
<evidence type="ECO:0000313" key="8">
    <source>
        <dbReference type="Proteomes" id="UP000032120"/>
    </source>
</evidence>
<feature type="transmembrane region" description="Helical" evidence="5">
    <location>
        <begin position="135"/>
        <end position="157"/>
    </location>
</feature>
<dbReference type="Gene3D" id="1.20.1250.20">
    <property type="entry name" value="MFS general substrate transporter like domains"/>
    <property type="match status" value="1"/>
</dbReference>
<evidence type="ECO:0000256" key="5">
    <source>
        <dbReference type="SAM" id="Phobius"/>
    </source>
</evidence>
<dbReference type="PANTHER" id="PTHR23508:SF10">
    <property type="entry name" value="CARBOXYLIC ACID TRANSPORTER PROTEIN HOMOLOG"/>
    <property type="match status" value="1"/>
</dbReference>
<dbReference type="GO" id="GO:0005886">
    <property type="term" value="C:plasma membrane"/>
    <property type="evidence" value="ECO:0007669"/>
    <property type="project" value="UniProtKB-SubCell"/>
</dbReference>
<name>A0A0D0HVF2_9MICO</name>
<evidence type="ECO:0000256" key="1">
    <source>
        <dbReference type="ARBA" id="ARBA00004651"/>
    </source>
</evidence>
<feature type="transmembrane region" description="Helical" evidence="5">
    <location>
        <begin position="45"/>
        <end position="64"/>
    </location>
</feature>